<protein>
    <submittedName>
        <fullName evidence="1">RCG36837</fullName>
    </submittedName>
</protein>
<name>A6HTN9_RAT</name>
<proteinExistence type="predicted"/>
<dbReference type="Proteomes" id="UP000234681">
    <property type="component" value="Chromosome 15"/>
</dbReference>
<dbReference type="AlphaFoldDB" id="A6HTN9"/>
<evidence type="ECO:0000313" key="1">
    <source>
        <dbReference type="EMBL" id="EDM02252.1"/>
    </source>
</evidence>
<dbReference type="EMBL" id="CH473951">
    <property type="protein sequence ID" value="EDM02252.1"/>
    <property type="molecule type" value="Genomic_DNA"/>
</dbReference>
<organism evidence="1 2">
    <name type="scientific">Rattus norvegicus</name>
    <name type="common">Rat</name>
    <dbReference type="NCBI Taxonomy" id="10116"/>
    <lineage>
        <taxon>Eukaryota</taxon>
        <taxon>Metazoa</taxon>
        <taxon>Chordata</taxon>
        <taxon>Craniata</taxon>
        <taxon>Vertebrata</taxon>
        <taxon>Euteleostomi</taxon>
        <taxon>Mammalia</taxon>
        <taxon>Eutheria</taxon>
        <taxon>Euarchontoglires</taxon>
        <taxon>Glires</taxon>
        <taxon>Rodentia</taxon>
        <taxon>Myomorpha</taxon>
        <taxon>Muroidea</taxon>
        <taxon>Muridae</taxon>
        <taxon>Murinae</taxon>
        <taxon>Rattus</taxon>
    </lineage>
</organism>
<sequence length="78" mass="8917">MSTEALMLEVQRIHLAQRIEDLEWELSLLLQSSTSSSRAEGSQFNFSDCQHVPESPRMQRWPPVGCPFYTKDTTTSPC</sequence>
<evidence type="ECO:0000313" key="2">
    <source>
        <dbReference type="Proteomes" id="UP000234681"/>
    </source>
</evidence>
<accession>A6HTN9</accession>
<gene>
    <name evidence="1" type="ORF">rCG_36837</name>
</gene>
<reference evidence="1 2" key="1">
    <citation type="submission" date="2005-07" db="EMBL/GenBank/DDBJ databases">
        <authorList>
            <person name="Mural R.J."/>
            <person name="Li P.W."/>
            <person name="Adams M.D."/>
            <person name="Amanatides P.G."/>
            <person name="Baden-Tillson H."/>
            <person name="Barnstead M."/>
            <person name="Chin S.H."/>
            <person name="Dew I."/>
            <person name="Evans C.A."/>
            <person name="Ferriera S."/>
            <person name="Flanigan M."/>
            <person name="Fosler C."/>
            <person name="Glodek A."/>
            <person name="Gu Z."/>
            <person name="Holt R.A."/>
            <person name="Jennings D."/>
            <person name="Kraft C.L."/>
            <person name="Lu F."/>
            <person name="Nguyen T."/>
            <person name="Nusskern D.R."/>
            <person name="Pfannkoch C.M."/>
            <person name="Sitter C."/>
            <person name="Sutton G.G."/>
            <person name="Venter J.C."/>
            <person name="Wang Z."/>
            <person name="Woodage T."/>
            <person name="Zheng X.H."/>
            <person name="Zhong F."/>
        </authorList>
    </citation>
    <scope>NUCLEOTIDE SEQUENCE [LARGE SCALE GENOMIC DNA]</scope>
    <source>
        <strain>BN</strain>
        <strain evidence="2">Sprague-Dawley</strain>
    </source>
</reference>